<name>A0A0G1XAE3_9BACT</name>
<evidence type="ECO:0000256" key="12">
    <source>
        <dbReference type="RuleBase" id="RU003783"/>
    </source>
</evidence>
<evidence type="ECO:0000256" key="10">
    <source>
        <dbReference type="ARBA" id="ARBA00022842"/>
    </source>
</evidence>
<evidence type="ECO:0000256" key="9">
    <source>
        <dbReference type="ARBA" id="ARBA00022840"/>
    </source>
</evidence>
<dbReference type="Pfam" id="PF01715">
    <property type="entry name" value="IPPT"/>
    <property type="match status" value="1"/>
</dbReference>
<keyword evidence="6 14" id="KW-0808">Transferase</keyword>
<gene>
    <name evidence="15" type="ORF">UY72_C0080G0001</name>
</gene>
<dbReference type="Gene3D" id="3.40.50.300">
    <property type="entry name" value="P-loop containing nucleotide triphosphate hydrolases"/>
    <property type="match status" value="1"/>
</dbReference>
<dbReference type="PATRIC" id="fig|1618989.3.peg.951"/>
<dbReference type="AlphaFoldDB" id="A0A0G1XAE3"/>
<evidence type="ECO:0000256" key="11">
    <source>
        <dbReference type="ARBA" id="ARBA00049563"/>
    </source>
</evidence>
<keyword evidence="10" id="KW-0460">Magnesium</keyword>
<dbReference type="GO" id="GO:0005524">
    <property type="term" value="F:ATP binding"/>
    <property type="evidence" value="ECO:0007669"/>
    <property type="project" value="UniProtKB-KW"/>
</dbReference>
<dbReference type="InterPro" id="IPR018022">
    <property type="entry name" value="IPT"/>
</dbReference>
<dbReference type="InterPro" id="IPR039657">
    <property type="entry name" value="Dimethylallyltransferase"/>
</dbReference>
<dbReference type="GO" id="GO:0052381">
    <property type="term" value="F:tRNA dimethylallyltransferase activity"/>
    <property type="evidence" value="ECO:0007669"/>
    <property type="project" value="UniProtKB-EC"/>
</dbReference>
<comment type="similarity">
    <text evidence="3 14">Belongs to the IPP transferase family.</text>
</comment>
<evidence type="ECO:0000256" key="6">
    <source>
        <dbReference type="ARBA" id="ARBA00022679"/>
    </source>
</evidence>
<keyword evidence="8 14" id="KW-0547">Nucleotide-binding</keyword>
<evidence type="ECO:0000256" key="4">
    <source>
        <dbReference type="ARBA" id="ARBA00012665"/>
    </source>
</evidence>
<comment type="function">
    <text evidence="2 13">Catalyzes the transfer of a dimethylallyl group onto the adenine at position 37 in tRNAs that read codons beginning with uridine, leading to the formation of N6-(dimethylallyl)adenosine (i(6)A).</text>
</comment>
<comment type="catalytic activity">
    <reaction evidence="11 12">
        <text>adenosine(37) in tRNA + dimethylallyl diphosphate = N(6)-dimethylallyladenosine(37) in tRNA + diphosphate</text>
        <dbReference type="Rhea" id="RHEA:26482"/>
        <dbReference type="Rhea" id="RHEA-COMP:10162"/>
        <dbReference type="Rhea" id="RHEA-COMP:10375"/>
        <dbReference type="ChEBI" id="CHEBI:33019"/>
        <dbReference type="ChEBI" id="CHEBI:57623"/>
        <dbReference type="ChEBI" id="CHEBI:74411"/>
        <dbReference type="ChEBI" id="CHEBI:74415"/>
        <dbReference type="EC" id="2.5.1.75"/>
    </reaction>
</comment>
<proteinExistence type="inferred from homology"/>
<dbReference type="GO" id="GO:0006400">
    <property type="term" value="P:tRNA modification"/>
    <property type="evidence" value="ECO:0007669"/>
    <property type="project" value="TreeGrafter"/>
</dbReference>
<keyword evidence="9 14" id="KW-0067">ATP-binding</keyword>
<reference evidence="15 16" key="1">
    <citation type="journal article" date="2015" name="Nature">
        <title>rRNA introns, odd ribosomes, and small enigmatic genomes across a large radiation of phyla.</title>
        <authorList>
            <person name="Brown C.T."/>
            <person name="Hug L.A."/>
            <person name="Thomas B.C."/>
            <person name="Sharon I."/>
            <person name="Castelle C.J."/>
            <person name="Singh A."/>
            <person name="Wilkins M.J."/>
            <person name="Williams K.H."/>
            <person name="Banfield J.F."/>
        </authorList>
    </citation>
    <scope>NUCLEOTIDE SEQUENCE [LARGE SCALE GENOMIC DNA]</scope>
</reference>
<evidence type="ECO:0000256" key="1">
    <source>
        <dbReference type="ARBA" id="ARBA00001946"/>
    </source>
</evidence>
<dbReference type="Gene3D" id="1.10.20.140">
    <property type="match status" value="1"/>
</dbReference>
<evidence type="ECO:0000256" key="8">
    <source>
        <dbReference type="ARBA" id="ARBA00022741"/>
    </source>
</evidence>
<evidence type="ECO:0000256" key="13">
    <source>
        <dbReference type="RuleBase" id="RU003784"/>
    </source>
</evidence>
<evidence type="ECO:0000313" key="16">
    <source>
        <dbReference type="Proteomes" id="UP000034846"/>
    </source>
</evidence>
<dbReference type="PANTHER" id="PTHR11088">
    <property type="entry name" value="TRNA DIMETHYLALLYLTRANSFERASE"/>
    <property type="match status" value="1"/>
</dbReference>
<dbReference type="InterPro" id="IPR027417">
    <property type="entry name" value="P-loop_NTPase"/>
</dbReference>
<dbReference type="EMBL" id="LCRD01000080">
    <property type="protein sequence ID" value="KKW28213.1"/>
    <property type="molecule type" value="Genomic_DNA"/>
</dbReference>
<dbReference type="NCBIfam" id="TIGR00174">
    <property type="entry name" value="miaA"/>
    <property type="match status" value="1"/>
</dbReference>
<keyword evidence="7 12" id="KW-0819">tRNA processing</keyword>
<sequence>MFGPPAFMVDDVVHWGFDLVSPDQTFTVKDYQAFADAKIADILKRGKMPVVVGGTGLYIKALVDRPTFSSVAPNPELRAKFEAMTNQELIDAIGERDPDALASIDEDNRVRLIRALEIITTTGRPLHEERGHEPAMYNALHIGMDVSREELYARIDDRVAVMVAKGLVEEVRVLKEKYGCDSPAMTGIGYRQICEFFDGKVKLRDALARIKYDTHHYAKRQETWFKADNRIQWVRSSAEAVEAARTFIAQ</sequence>
<protein>
    <recommendedName>
        <fullName evidence="5 12">tRNA dimethylallyltransferase</fullName>
        <ecNumber evidence="4 12">2.5.1.75</ecNumber>
    </recommendedName>
</protein>
<evidence type="ECO:0000256" key="5">
    <source>
        <dbReference type="ARBA" id="ARBA00017477"/>
    </source>
</evidence>
<dbReference type="PANTHER" id="PTHR11088:SF60">
    <property type="entry name" value="TRNA DIMETHYLALLYLTRANSFERASE"/>
    <property type="match status" value="1"/>
</dbReference>
<dbReference type="Proteomes" id="UP000034846">
    <property type="component" value="Unassembled WGS sequence"/>
</dbReference>
<organism evidence="15 16">
    <name type="scientific">Candidatus Uhrbacteria bacterium GW2011_GWD2_52_7</name>
    <dbReference type="NCBI Taxonomy" id="1618989"/>
    <lineage>
        <taxon>Bacteria</taxon>
        <taxon>Candidatus Uhriibacteriota</taxon>
    </lineage>
</organism>
<evidence type="ECO:0000256" key="7">
    <source>
        <dbReference type="ARBA" id="ARBA00022694"/>
    </source>
</evidence>
<dbReference type="EC" id="2.5.1.75" evidence="4 12"/>
<evidence type="ECO:0000313" key="15">
    <source>
        <dbReference type="EMBL" id="KKW28213.1"/>
    </source>
</evidence>
<evidence type="ECO:0000256" key="2">
    <source>
        <dbReference type="ARBA" id="ARBA00003213"/>
    </source>
</evidence>
<evidence type="ECO:0000256" key="3">
    <source>
        <dbReference type="ARBA" id="ARBA00005842"/>
    </source>
</evidence>
<accession>A0A0G1XAE3</accession>
<comment type="cofactor">
    <cofactor evidence="1">
        <name>Mg(2+)</name>
        <dbReference type="ChEBI" id="CHEBI:18420"/>
    </cofactor>
</comment>
<evidence type="ECO:0000256" key="14">
    <source>
        <dbReference type="RuleBase" id="RU003785"/>
    </source>
</evidence>
<comment type="caution">
    <text evidence="15">The sequence shown here is derived from an EMBL/GenBank/DDBJ whole genome shotgun (WGS) entry which is preliminary data.</text>
</comment>